<evidence type="ECO:0000259" key="6">
    <source>
        <dbReference type="PROSITE" id="PS50202"/>
    </source>
</evidence>
<dbReference type="GO" id="GO:0090158">
    <property type="term" value="P:endoplasmic reticulum membrane organization"/>
    <property type="evidence" value="ECO:0007669"/>
    <property type="project" value="TreeGrafter"/>
</dbReference>
<protein>
    <recommendedName>
        <fullName evidence="6">MSP domain-containing protein</fullName>
    </recommendedName>
</protein>
<comment type="subcellular location">
    <subcellularLocation>
        <location evidence="1">Membrane</location>
        <topology evidence="1">Single-pass type IV membrane protein</topology>
    </subcellularLocation>
</comment>
<dbReference type="Pfam" id="PF00635">
    <property type="entry name" value="Motile_Sperm"/>
    <property type="match status" value="1"/>
</dbReference>
<dbReference type="GO" id="GO:0005886">
    <property type="term" value="C:plasma membrane"/>
    <property type="evidence" value="ECO:0007669"/>
    <property type="project" value="TreeGrafter"/>
</dbReference>
<dbReference type="SUPFAM" id="SSF49354">
    <property type="entry name" value="PapD-like"/>
    <property type="match status" value="1"/>
</dbReference>
<dbReference type="InterPro" id="IPR000535">
    <property type="entry name" value="MSP_dom"/>
</dbReference>
<sequence length="78" mass="8472">MSLLLDPPELGFRRPFTHEVSQILVLTNPNSDPVAFKVKTTAPKQYVLLSRVAAVSDFSTVAGTAFGQTLGALRLDKK</sequence>
<evidence type="ECO:0000256" key="1">
    <source>
        <dbReference type="ARBA" id="ARBA00004211"/>
    </source>
</evidence>
<dbReference type="GO" id="GO:0033149">
    <property type="term" value="F:FFAT motif binding"/>
    <property type="evidence" value="ECO:0007669"/>
    <property type="project" value="TreeGrafter"/>
</dbReference>
<evidence type="ECO:0000256" key="5">
    <source>
        <dbReference type="ARBA" id="ARBA00023136"/>
    </source>
</evidence>
<dbReference type="GO" id="GO:0005789">
    <property type="term" value="C:endoplasmic reticulum membrane"/>
    <property type="evidence" value="ECO:0007669"/>
    <property type="project" value="InterPro"/>
</dbReference>
<evidence type="ECO:0000256" key="4">
    <source>
        <dbReference type="ARBA" id="ARBA00022989"/>
    </source>
</evidence>
<dbReference type="PROSITE" id="PS50202">
    <property type="entry name" value="MSP"/>
    <property type="match status" value="1"/>
</dbReference>
<keyword evidence="4" id="KW-1133">Transmembrane helix</keyword>
<accession>A0A9P8LHD7</accession>
<dbReference type="PANTHER" id="PTHR10809:SF6">
    <property type="entry name" value="AT11025P-RELATED"/>
    <property type="match status" value="1"/>
</dbReference>
<keyword evidence="5" id="KW-0472">Membrane</keyword>
<dbReference type="Gene3D" id="2.60.40.10">
    <property type="entry name" value="Immunoglobulins"/>
    <property type="match status" value="1"/>
</dbReference>
<name>A0A9P8LHD7_9PEZI</name>
<evidence type="ECO:0000313" key="8">
    <source>
        <dbReference type="Proteomes" id="UP000750711"/>
    </source>
</evidence>
<organism evidence="7 8">
    <name type="scientific">Trichoglossum hirsutum</name>
    <dbReference type="NCBI Taxonomy" id="265104"/>
    <lineage>
        <taxon>Eukaryota</taxon>
        <taxon>Fungi</taxon>
        <taxon>Dikarya</taxon>
        <taxon>Ascomycota</taxon>
        <taxon>Pezizomycotina</taxon>
        <taxon>Geoglossomycetes</taxon>
        <taxon>Geoglossales</taxon>
        <taxon>Geoglossaceae</taxon>
        <taxon>Trichoglossum</taxon>
    </lineage>
</organism>
<comment type="similarity">
    <text evidence="2">Belongs to the VAMP-associated protein (VAP) (TC 9.B.17) family.</text>
</comment>
<evidence type="ECO:0000256" key="2">
    <source>
        <dbReference type="ARBA" id="ARBA00008932"/>
    </source>
</evidence>
<proteinExistence type="inferred from homology"/>
<dbReference type="InterPro" id="IPR008962">
    <property type="entry name" value="PapD-like_sf"/>
</dbReference>
<dbReference type="AlphaFoldDB" id="A0A9P8LHD7"/>
<dbReference type="EMBL" id="JAGHQM010000048">
    <property type="protein sequence ID" value="KAH0565945.1"/>
    <property type="molecule type" value="Genomic_DNA"/>
</dbReference>
<dbReference type="Proteomes" id="UP000750711">
    <property type="component" value="Unassembled WGS sequence"/>
</dbReference>
<dbReference type="GO" id="GO:0061817">
    <property type="term" value="P:endoplasmic reticulum-plasma membrane tethering"/>
    <property type="evidence" value="ECO:0007669"/>
    <property type="project" value="TreeGrafter"/>
</dbReference>
<keyword evidence="8" id="KW-1185">Reference proteome</keyword>
<gene>
    <name evidence="7" type="ORF">GP486_000666</name>
</gene>
<keyword evidence="3" id="KW-0812">Transmembrane</keyword>
<dbReference type="PANTHER" id="PTHR10809">
    <property type="entry name" value="VESICLE-ASSOCIATED MEMBRANE PROTEIN-ASSOCIATED PROTEIN"/>
    <property type="match status" value="1"/>
</dbReference>
<evidence type="ECO:0000313" key="7">
    <source>
        <dbReference type="EMBL" id="KAH0565945.1"/>
    </source>
</evidence>
<dbReference type="InterPro" id="IPR013783">
    <property type="entry name" value="Ig-like_fold"/>
</dbReference>
<dbReference type="InterPro" id="IPR016763">
    <property type="entry name" value="VAP"/>
</dbReference>
<evidence type="ECO:0000256" key="3">
    <source>
        <dbReference type="ARBA" id="ARBA00022692"/>
    </source>
</evidence>
<reference evidence="7" key="1">
    <citation type="submission" date="2021-03" db="EMBL/GenBank/DDBJ databases">
        <title>Comparative genomics and phylogenomic investigation of the class Geoglossomycetes provide insights into ecological specialization and systematics.</title>
        <authorList>
            <person name="Melie T."/>
            <person name="Pirro S."/>
            <person name="Miller A.N."/>
            <person name="Quandt A."/>
        </authorList>
    </citation>
    <scope>NUCLEOTIDE SEQUENCE</scope>
    <source>
        <strain evidence="7">CAQ_001_2017</strain>
    </source>
</reference>
<comment type="caution">
    <text evidence="7">The sequence shown here is derived from an EMBL/GenBank/DDBJ whole genome shotgun (WGS) entry which is preliminary data.</text>
</comment>
<feature type="domain" description="MSP" evidence="6">
    <location>
        <begin position="2"/>
        <end position="78"/>
    </location>
</feature>